<dbReference type="PANTHER" id="PTHR45348:SF7">
    <property type="entry name" value="ZINC BINDING OXIDOREDUCTASE, PUTATIVE-RELATED"/>
    <property type="match status" value="1"/>
</dbReference>
<keyword evidence="2" id="KW-0560">Oxidoreductase</keyword>
<comment type="caution">
    <text evidence="4">The sequence shown here is derived from an EMBL/GenBank/DDBJ whole genome shotgun (WGS) entry which is preliminary data.</text>
</comment>
<proteinExistence type="inferred from homology"/>
<accession>A0AAI8YDM9</accession>
<keyword evidence="5" id="KW-1185">Reference proteome</keyword>
<reference evidence="4" key="1">
    <citation type="submission" date="2023-10" db="EMBL/GenBank/DDBJ databases">
        <authorList>
            <person name="Hackl T."/>
        </authorList>
    </citation>
    <scope>NUCLEOTIDE SEQUENCE</scope>
</reference>
<dbReference type="SUPFAM" id="SSF50129">
    <property type="entry name" value="GroES-like"/>
    <property type="match status" value="1"/>
</dbReference>
<dbReference type="InterPro" id="IPR011032">
    <property type="entry name" value="GroES-like_sf"/>
</dbReference>
<dbReference type="EMBL" id="CAUWAG010000003">
    <property type="protein sequence ID" value="CAJ2500882.1"/>
    <property type="molecule type" value="Genomic_DNA"/>
</dbReference>
<protein>
    <submittedName>
        <fullName evidence="4">Uu.00g037350.m01.CDS01</fullName>
    </submittedName>
</protein>
<organism evidence="4 5">
    <name type="scientific">Anthostomella pinea</name>
    <dbReference type="NCBI Taxonomy" id="933095"/>
    <lineage>
        <taxon>Eukaryota</taxon>
        <taxon>Fungi</taxon>
        <taxon>Dikarya</taxon>
        <taxon>Ascomycota</taxon>
        <taxon>Pezizomycotina</taxon>
        <taxon>Sordariomycetes</taxon>
        <taxon>Xylariomycetidae</taxon>
        <taxon>Xylariales</taxon>
        <taxon>Xylariaceae</taxon>
        <taxon>Anthostomella</taxon>
    </lineage>
</organism>
<dbReference type="PANTHER" id="PTHR45348">
    <property type="entry name" value="HYPOTHETICAL OXIDOREDUCTASE (EUROFUNG)"/>
    <property type="match status" value="1"/>
</dbReference>
<dbReference type="InterPro" id="IPR013149">
    <property type="entry name" value="ADH-like_C"/>
</dbReference>
<dbReference type="Pfam" id="PF00107">
    <property type="entry name" value="ADH_zinc_N"/>
    <property type="match status" value="1"/>
</dbReference>
<dbReference type="AlphaFoldDB" id="A0AAI8YDM9"/>
<dbReference type="Proteomes" id="UP001295740">
    <property type="component" value="Unassembled WGS sequence"/>
</dbReference>
<gene>
    <name evidence="4" type="ORF">KHLLAP_LOCUS1350</name>
</gene>
<dbReference type="Gene3D" id="3.40.50.720">
    <property type="entry name" value="NAD(P)-binding Rossmann-like Domain"/>
    <property type="match status" value="1"/>
</dbReference>
<sequence length="372" mass="40816">MKALILTTAEHTARVEEVPKPVPGSSELLIKVHAVALNPVDALYVACPLAAQPNGSLGWILQISSWASVMTFRPRLTRGRRWELEWQASCNEVRSQSTSPRSMSLEEASTIPTCGMTAAQGLFFRLGVPCPFWPTPEAPQSKLGRPLNVFVYGASSSLGLFAGQLANLVKQHSQVPIRLLGAARDSHHQMLKEHPYSFDALFDYRQDDWPEQVTKFTDGTGVDFVMDCISEESTVEMSSRTLNPTGKCAVFRPPKNNYDPDKLPTRLIYGAAYEAFGVATDYGAFTFPVVPDAREFAAAFYQYLTDSGRAGQIKLRGNPVRLMPGGLDHIAPDGLSILGAGVLGHLMNGKQHGRTETYMRPISAEKPVYNIS</sequence>
<evidence type="ECO:0000256" key="2">
    <source>
        <dbReference type="ARBA" id="ARBA00023002"/>
    </source>
</evidence>
<dbReference type="InterPro" id="IPR047122">
    <property type="entry name" value="Trans-enoyl_RdTase-like"/>
</dbReference>
<comment type="similarity">
    <text evidence="1">Belongs to the zinc-containing alcohol dehydrogenase family.</text>
</comment>
<evidence type="ECO:0000313" key="5">
    <source>
        <dbReference type="Proteomes" id="UP001295740"/>
    </source>
</evidence>
<dbReference type="GO" id="GO:0016651">
    <property type="term" value="F:oxidoreductase activity, acting on NAD(P)H"/>
    <property type="evidence" value="ECO:0007669"/>
    <property type="project" value="InterPro"/>
</dbReference>
<evidence type="ECO:0000259" key="3">
    <source>
        <dbReference type="Pfam" id="PF00107"/>
    </source>
</evidence>
<dbReference type="SUPFAM" id="SSF51735">
    <property type="entry name" value="NAD(P)-binding Rossmann-fold domains"/>
    <property type="match status" value="1"/>
</dbReference>
<evidence type="ECO:0000313" key="4">
    <source>
        <dbReference type="EMBL" id="CAJ2500882.1"/>
    </source>
</evidence>
<feature type="domain" description="Alcohol dehydrogenase-like C-terminal" evidence="3">
    <location>
        <begin position="180"/>
        <end position="251"/>
    </location>
</feature>
<dbReference type="InterPro" id="IPR036291">
    <property type="entry name" value="NAD(P)-bd_dom_sf"/>
</dbReference>
<dbReference type="Gene3D" id="3.90.180.10">
    <property type="entry name" value="Medium-chain alcohol dehydrogenases, catalytic domain"/>
    <property type="match status" value="2"/>
</dbReference>
<evidence type="ECO:0000256" key="1">
    <source>
        <dbReference type="ARBA" id="ARBA00008072"/>
    </source>
</evidence>
<name>A0AAI8YDM9_9PEZI</name>